<dbReference type="SUPFAM" id="SSF55961">
    <property type="entry name" value="Bet v1-like"/>
    <property type="match status" value="1"/>
</dbReference>
<evidence type="ECO:0000256" key="3">
    <source>
        <dbReference type="ARBA" id="ARBA00022714"/>
    </source>
</evidence>
<evidence type="ECO:0000259" key="8">
    <source>
        <dbReference type="PROSITE" id="PS51296"/>
    </source>
</evidence>
<dbReference type="PROSITE" id="PS51296">
    <property type="entry name" value="RIESKE"/>
    <property type="match status" value="1"/>
</dbReference>
<gene>
    <name evidence="9" type="ORF">C7402_11794</name>
</gene>
<evidence type="ECO:0000313" key="9">
    <source>
        <dbReference type="EMBL" id="PVX75682.1"/>
    </source>
</evidence>
<proteinExistence type="inferred from homology"/>
<comment type="cofactor">
    <cofactor evidence="1">
        <name>Fe cation</name>
        <dbReference type="ChEBI" id="CHEBI:24875"/>
    </cofactor>
</comment>
<reference evidence="9 10" key="1">
    <citation type="submission" date="2018-05" db="EMBL/GenBank/DDBJ databases">
        <title>Genomic Encyclopedia of Type Strains, Phase IV (KMG-V): Genome sequencing to study the core and pangenomes of soil and plant-associated prokaryotes.</title>
        <authorList>
            <person name="Whitman W."/>
        </authorList>
    </citation>
    <scope>NUCLEOTIDE SEQUENCE [LARGE SCALE GENOMIC DNA]</scope>
    <source>
        <strain evidence="9 10">SCZa-39</strain>
    </source>
</reference>
<dbReference type="RefSeq" id="WP_116613366.1">
    <property type="nucleotide sequence ID" value="NZ_QEOB01000017.1"/>
</dbReference>
<organism evidence="9 10">
    <name type="scientific">Paraburkholderia unamae</name>
    <dbReference type="NCBI Taxonomy" id="219649"/>
    <lineage>
        <taxon>Bacteria</taxon>
        <taxon>Pseudomonadati</taxon>
        <taxon>Pseudomonadota</taxon>
        <taxon>Betaproteobacteria</taxon>
        <taxon>Burkholderiales</taxon>
        <taxon>Burkholderiaceae</taxon>
        <taxon>Paraburkholderia</taxon>
    </lineage>
</organism>
<keyword evidence="3" id="KW-0001">2Fe-2S</keyword>
<dbReference type="Proteomes" id="UP000245712">
    <property type="component" value="Unassembled WGS sequence"/>
</dbReference>
<evidence type="ECO:0000256" key="7">
    <source>
        <dbReference type="ARBA" id="ARBA00023014"/>
    </source>
</evidence>
<dbReference type="SUPFAM" id="SSF50022">
    <property type="entry name" value="ISP domain"/>
    <property type="match status" value="1"/>
</dbReference>
<keyword evidence="6" id="KW-0408">Iron</keyword>
<dbReference type="InterPro" id="IPR036922">
    <property type="entry name" value="Rieske_2Fe-2S_sf"/>
</dbReference>
<dbReference type="Pfam" id="PF00355">
    <property type="entry name" value="Rieske"/>
    <property type="match status" value="1"/>
</dbReference>
<comment type="similarity">
    <text evidence="2">Belongs to the bacterial ring-hydroxylating dioxygenase alpha subunit family.</text>
</comment>
<dbReference type="Gene3D" id="2.102.10.10">
    <property type="entry name" value="Rieske [2Fe-2S] iron-sulphur domain"/>
    <property type="match status" value="1"/>
</dbReference>
<keyword evidence="5" id="KW-0560">Oxidoreductase</keyword>
<accession>A0ABX5KDZ9</accession>
<keyword evidence="10" id="KW-1185">Reference proteome</keyword>
<feature type="domain" description="Rieske" evidence="8">
    <location>
        <begin position="72"/>
        <end position="179"/>
    </location>
</feature>
<dbReference type="Pfam" id="PF00848">
    <property type="entry name" value="Ring_hydroxyl_A"/>
    <property type="match status" value="1"/>
</dbReference>
<dbReference type="Gene3D" id="3.90.380.10">
    <property type="entry name" value="Naphthalene 1,2-dioxygenase Alpha Subunit, Chain A, domain 1"/>
    <property type="match status" value="1"/>
</dbReference>
<evidence type="ECO:0000256" key="4">
    <source>
        <dbReference type="ARBA" id="ARBA00022723"/>
    </source>
</evidence>
<sequence>MTGTTSGERKRGHASAVSPLVCELHANDSRPLPLALRAAGTVDPLARPVAFAKYWDAAFAQRETEHVWKKTWQFACREEDIPAVGDRVNYDVGNLSFMIVRSAPDEIRAFYNACLHRGTRLCGGLGSGERVRCPFHGWEWNLDGSLHNIPSQWDFPQTEGSDYSLPEVKVGRWGGFVFVNADPEAAPLVEALGVLPEHFASWKPEERFTFVHVRKLVRANWKVTLEAFLEAYHVIETHTDALPFTGDASTQYDIWDDGKSHVSRLITPLGIPSPHLGDDASAQAAVDAVTQVFAMAMGPDAVVPRFDAAAGRGRAEVAEWRRQLMSKALGRDFSALTDAELVDTVQYFMFPNFCPWYGEGLPLSYQFLPYKDNPEESVMVIRLLLPLPGNGVPRPPSAPVIELGFDETFEGVPQLGLISHIFEQDMSNLPNIQLGLRAASDARAFATLGQYQECRISHFHETLDRYVDQ</sequence>
<evidence type="ECO:0000256" key="5">
    <source>
        <dbReference type="ARBA" id="ARBA00023002"/>
    </source>
</evidence>
<dbReference type="PANTHER" id="PTHR43756:SF5">
    <property type="entry name" value="CHOLINE MONOOXYGENASE, CHLOROPLASTIC"/>
    <property type="match status" value="1"/>
</dbReference>
<keyword evidence="7" id="KW-0411">Iron-sulfur</keyword>
<dbReference type="EMBL" id="QEOB01000017">
    <property type="protein sequence ID" value="PVX75682.1"/>
    <property type="molecule type" value="Genomic_DNA"/>
</dbReference>
<keyword evidence="4" id="KW-0479">Metal-binding</keyword>
<dbReference type="CDD" id="cd03469">
    <property type="entry name" value="Rieske_RO_Alpha_N"/>
    <property type="match status" value="1"/>
</dbReference>
<dbReference type="InterPro" id="IPR001663">
    <property type="entry name" value="Rng_hydr_dOase-A"/>
</dbReference>
<evidence type="ECO:0000313" key="10">
    <source>
        <dbReference type="Proteomes" id="UP000245712"/>
    </source>
</evidence>
<comment type="caution">
    <text evidence="9">The sequence shown here is derived from an EMBL/GenBank/DDBJ whole genome shotgun (WGS) entry which is preliminary data.</text>
</comment>
<evidence type="ECO:0000256" key="6">
    <source>
        <dbReference type="ARBA" id="ARBA00023004"/>
    </source>
</evidence>
<name>A0ABX5KDZ9_9BURK</name>
<dbReference type="InterPro" id="IPR017941">
    <property type="entry name" value="Rieske_2Fe-2S"/>
</dbReference>
<dbReference type="PRINTS" id="PR00090">
    <property type="entry name" value="RNGDIOXGNASE"/>
</dbReference>
<protein>
    <submittedName>
        <fullName evidence="9">Rieske-like 2Fe-2S protein</fullName>
    </submittedName>
</protein>
<dbReference type="CDD" id="cd08882">
    <property type="entry name" value="RHO_alpha_C_MupW-like"/>
    <property type="match status" value="1"/>
</dbReference>
<evidence type="ECO:0000256" key="1">
    <source>
        <dbReference type="ARBA" id="ARBA00001962"/>
    </source>
</evidence>
<evidence type="ECO:0000256" key="2">
    <source>
        <dbReference type="ARBA" id="ARBA00008751"/>
    </source>
</evidence>
<dbReference type="InterPro" id="IPR015879">
    <property type="entry name" value="Ring_hydroxy_dOase_asu_C_dom"/>
</dbReference>
<dbReference type="PANTHER" id="PTHR43756">
    <property type="entry name" value="CHOLINE MONOOXYGENASE, CHLOROPLASTIC"/>
    <property type="match status" value="1"/>
</dbReference>